<dbReference type="EMBL" id="CP045875">
    <property type="protein sequence ID" value="QGG49306.1"/>
    <property type="molecule type" value="Genomic_DNA"/>
</dbReference>
<dbReference type="InterPro" id="IPR027417">
    <property type="entry name" value="P-loop_NTPase"/>
</dbReference>
<dbReference type="InterPro" id="IPR005531">
    <property type="entry name" value="Asp23"/>
</dbReference>
<accession>A0A5Q2N6P7</accession>
<dbReference type="Pfam" id="PF03780">
    <property type="entry name" value="Asp23"/>
    <property type="match status" value="1"/>
</dbReference>
<sequence length="272" mass="29921">MQIYAFVGPSGTGKSHRAIRLAHDIHCQVIIDDGLLIQSNKILAGISAKKAATRIGAIKTALFHEEKHRDDAKKALAELSPQGVLILGTSDGMVKKIATRLDLPKIKEIIRIEDVASTKEIRKARYHRMQLGKHVVPAPAFEVKKRWSDGLINPIKVFFRKKSEERKAWAEQSIVRPTFTSLGNLSISSPALIDSVTYQAGTIEGVATIEKVDVDYNDGDIIVDLFVTLYGGQPLNQLGKAIQERVLQVLDSGLGVSVRAVNVHIDNVVFED</sequence>
<dbReference type="RefSeq" id="WP_153726314.1">
    <property type="nucleotide sequence ID" value="NZ_CP045875.1"/>
</dbReference>
<proteinExistence type="inferred from homology"/>
<keyword evidence="3" id="KW-1185">Reference proteome</keyword>
<evidence type="ECO:0000313" key="2">
    <source>
        <dbReference type="EMBL" id="QGG49306.1"/>
    </source>
</evidence>
<name>A0A5Q2N6P7_9FIRM</name>
<dbReference type="AlphaFoldDB" id="A0A5Q2N6P7"/>
<reference evidence="3" key="1">
    <citation type="submission" date="2019-11" db="EMBL/GenBank/DDBJ databases">
        <title>Genome sequence of Heliorestis convoluta strain HH, an alkaliphilic and minimalistic phototrophic bacterium from a soda lake in Egypt.</title>
        <authorList>
            <person name="Dewey E.D."/>
            <person name="Stokes L.M."/>
            <person name="Burchell B.M."/>
            <person name="Shaffer K.N."/>
            <person name="Huntington A.M."/>
            <person name="Baker J.M."/>
            <person name="Nadendla S."/>
            <person name="Giglio M.G."/>
            <person name="Touchman J.W."/>
            <person name="Blankenship R.E."/>
            <person name="Madigan M.T."/>
            <person name="Sattley W.M."/>
        </authorList>
    </citation>
    <scope>NUCLEOTIDE SEQUENCE [LARGE SCALE GENOMIC DNA]</scope>
    <source>
        <strain evidence="3">HH</strain>
    </source>
</reference>
<dbReference type="Proteomes" id="UP000366051">
    <property type="component" value="Chromosome"/>
</dbReference>
<organism evidence="2 3">
    <name type="scientific">Heliorestis convoluta</name>
    <dbReference type="NCBI Taxonomy" id="356322"/>
    <lineage>
        <taxon>Bacteria</taxon>
        <taxon>Bacillati</taxon>
        <taxon>Bacillota</taxon>
        <taxon>Clostridia</taxon>
        <taxon>Eubacteriales</taxon>
        <taxon>Heliobacteriaceae</taxon>
        <taxon>Heliorestis</taxon>
    </lineage>
</organism>
<protein>
    <submittedName>
        <fullName evidence="2">Asp23/Gls24 family envelope stress response protein, putative</fullName>
    </submittedName>
</protein>
<dbReference type="OrthoDB" id="5429664at2"/>
<dbReference type="KEGG" id="hcv:FTV88_3240"/>
<dbReference type="SUPFAM" id="SSF52540">
    <property type="entry name" value="P-loop containing nucleoside triphosphate hydrolases"/>
    <property type="match status" value="1"/>
</dbReference>
<evidence type="ECO:0000256" key="1">
    <source>
        <dbReference type="ARBA" id="ARBA00005721"/>
    </source>
</evidence>
<comment type="similarity">
    <text evidence="1">Belongs to the asp23 family.</text>
</comment>
<gene>
    <name evidence="2" type="ORF">FTV88_3240</name>
</gene>
<evidence type="ECO:0000313" key="3">
    <source>
        <dbReference type="Proteomes" id="UP000366051"/>
    </source>
</evidence>